<keyword evidence="1" id="KW-0813">Transport</keyword>
<evidence type="ECO:0000256" key="2">
    <source>
        <dbReference type="ARBA" id="ARBA00022741"/>
    </source>
</evidence>
<dbReference type="CDD" id="cd03219">
    <property type="entry name" value="ABC_Mj1267_LivG_branched"/>
    <property type="match status" value="1"/>
</dbReference>
<dbReference type="Gene3D" id="3.40.50.300">
    <property type="entry name" value="P-loop containing nucleotide triphosphate hydrolases"/>
    <property type="match status" value="1"/>
</dbReference>
<proteinExistence type="predicted"/>
<dbReference type="Pfam" id="PF00005">
    <property type="entry name" value="ABC_tran"/>
    <property type="match status" value="1"/>
</dbReference>
<dbReference type="Proteomes" id="UP001501326">
    <property type="component" value="Unassembled WGS sequence"/>
</dbReference>
<dbReference type="Pfam" id="PF12399">
    <property type="entry name" value="BCA_ABC_TP_C"/>
    <property type="match status" value="1"/>
</dbReference>
<name>A0ABN3ULC8_9MICO</name>
<evidence type="ECO:0000256" key="1">
    <source>
        <dbReference type="ARBA" id="ARBA00022448"/>
    </source>
</evidence>
<dbReference type="InterPro" id="IPR003593">
    <property type="entry name" value="AAA+_ATPase"/>
</dbReference>
<dbReference type="InterPro" id="IPR003439">
    <property type="entry name" value="ABC_transporter-like_ATP-bd"/>
</dbReference>
<evidence type="ECO:0000313" key="6">
    <source>
        <dbReference type="Proteomes" id="UP001501326"/>
    </source>
</evidence>
<keyword evidence="2" id="KW-0547">Nucleotide-binding</keyword>
<evidence type="ECO:0000259" key="4">
    <source>
        <dbReference type="PROSITE" id="PS50893"/>
    </source>
</evidence>
<dbReference type="InterPro" id="IPR051120">
    <property type="entry name" value="ABC_AA/LPS_Transport"/>
</dbReference>
<organism evidence="5 6">
    <name type="scientific">Pedococcus aerophilus</name>
    <dbReference type="NCBI Taxonomy" id="436356"/>
    <lineage>
        <taxon>Bacteria</taxon>
        <taxon>Bacillati</taxon>
        <taxon>Actinomycetota</taxon>
        <taxon>Actinomycetes</taxon>
        <taxon>Micrococcales</taxon>
        <taxon>Intrasporangiaceae</taxon>
        <taxon>Pedococcus</taxon>
    </lineage>
</organism>
<feature type="domain" description="ABC transporter" evidence="4">
    <location>
        <begin position="20"/>
        <end position="261"/>
    </location>
</feature>
<dbReference type="GO" id="GO:0005524">
    <property type="term" value="F:ATP binding"/>
    <property type="evidence" value="ECO:0007669"/>
    <property type="project" value="UniProtKB-KW"/>
</dbReference>
<dbReference type="PROSITE" id="PS00211">
    <property type="entry name" value="ABC_TRANSPORTER_1"/>
    <property type="match status" value="1"/>
</dbReference>
<keyword evidence="3 5" id="KW-0067">ATP-binding</keyword>
<dbReference type="InterPro" id="IPR032823">
    <property type="entry name" value="BCA_ABC_TP_C"/>
</dbReference>
<comment type="caution">
    <text evidence="5">The sequence shown here is derived from an EMBL/GenBank/DDBJ whole genome shotgun (WGS) entry which is preliminary data.</text>
</comment>
<accession>A0ABN3ULC8</accession>
<gene>
    <name evidence="5" type="ORF">GCM10009867_16670</name>
</gene>
<dbReference type="RefSeq" id="WP_344192053.1">
    <property type="nucleotide sequence ID" value="NZ_BAAARN010000001.1"/>
</dbReference>
<protein>
    <submittedName>
        <fullName evidence="5">ABC transporter ATP-binding protein</fullName>
    </submittedName>
</protein>
<dbReference type="EMBL" id="BAAARN010000001">
    <property type="protein sequence ID" value="GAA2735101.1"/>
    <property type="molecule type" value="Genomic_DNA"/>
</dbReference>
<dbReference type="PROSITE" id="PS50893">
    <property type="entry name" value="ABC_TRANSPORTER_2"/>
    <property type="match status" value="1"/>
</dbReference>
<dbReference type="SMART" id="SM00382">
    <property type="entry name" value="AAA"/>
    <property type="match status" value="1"/>
</dbReference>
<dbReference type="PANTHER" id="PTHR45772">
    <property type="entry name" value="CONSERVED COMPONENT OF ABC TRANSPORTER FOR NATURAL AMINO ACIDS-RELATED"/>
    <property type="match status" value="1"/>
</dbReference>
<keyword evidence="6" id="KW-1185">Reference proteome</keyword>
<dbReference type="InterPro" id="IPR027417">
    <property type="entry name" value="P-loop_NTPase"/>
</dbReference>
<dbReference type="SUPFAM" id="SSF52540">
    <property type="entry name" value="P-loop containing nucleoside triphosphate hydrolases"/>
    <property type="match status" value="1"/>
</dbReference>
<sequence length="267" mass="28442">MPSQASPEATGAAGSAAVLLETRDLTKEFRGFRAVSDVSLRVVEGTIHALVGPNGAGKTTLFNLLTGFLTPTSGQVLLGDRDVTGMQPEQIAHLGIARSFQITSLFDQMSVVDHVELALASPTGLGYRFWRSDSTMKQFRPRAMELLEQVGLTDRSGAAAGSLAYGQKRALELALALALDPKLLLLDEPTAGMGLEDVDRTIALVKKVSAGRTVVFVDHNMHVVGSLADTVTVLQSGQVLAEGTYEQVRNDQKVITAYLGQAGEQHV</sequence>
<dbReference type="PANTHER" id="PTHR45772:SF3">
    <property type="entry name" value="ABC TRANSPORTER ATP-BINDING PROTEIN"/>
    <property type="match status" value="1"/>
</dbReference>
<evidence type="ECO:0000313" key="5">
    <source>
        <dbReference type="EMBL" id="GAA2735101.1"/>
    </source>
</evidence>
<evidence type="ECO:0000256" key="3">
    <source>
        <dbReference type="ARBA" id="ARBA00022840"/>
    </source>
</evidence>
<dbReference type="InterPro" id="IPR017871">
    <property type="entry name" value="ABC_transporter-like_CS"/>
</dbReference>
<reference evidence="5 6" key="1">
    <citation type="journal article" date="2019" name="Int. J. Syst. Evol. Microbiol.">
        <title>The Global Catalogue of Microorganisms (GCM) 10K type strain sequencing project: providing services to taxonomists for standard genome sequencing and annotation.</title>
        <authorList>
            <consortium name="The Broad Institute Genomics Platform"/>
            <consortium name="The Broad Institute Genome Sequencing Center for Infectious Disease"/>
            <person name="Wu L."/>
            <person name="Ma J."/>
        </authorList>
    </citation>
    <scope>NUCLEOTIDE SEQUENCE [LARGE SCALE GENOMIC DNA]</scope>
    <source>
        <strain evidence="5 6">JCM 16378</strain>
    </source>
</reference>